<protein>
    <recommendedName>
        <fullName evidence="3">2-oxo-4-hydroxy-4-carboxy-5-ureidoimidazoline decarboxylase</fullName>
        <ecNumber evidence="3">4.1.1.97</ecNumber>
    </recommendedName>
</protein>
<reference evidence="8 9" key="1">
    <citation type="submission" date="2023-07" db="EMBL/GenBank/DDBJ databases">
        <title>Sequencing the genomes of 1000 actinobacteria strains.</title>
        <authorList>
            <person name="Klenk H.-P."/>
        </authorList>
    </citation>
    <scope>NUCLEOTIDE SEQUENCE [LARGE SCALE GENOMIC DNA]</scope>
    <source>
        <strain evidence="8 9">DSM 44709</strain>
    </source>
</reference>
<sequence>MTLAELNALPEDRARAELRTCCASTRWATEVAARRPYPRLEDLLKVGDAALAVLSWDDVLEALAAHPRIGQRVTGAGRESAWSRREQSGMDAATDDVRAALAEANAAYEERFGHVFLIFASGRSDVEMLAAARERLGNDEAAERRVVHGELTKIVRLRLERLFG</sequence>
<comment type="caution">
    <text evidence="8">The sequence shown here is derived from an EMBL/GenBank/DDBJ whole genome shotgun (WGS) entry which is preliminary data.</text>
</comment>
<dbReference type="EC" id="4.1.1.97" evidence="3"/>
<keyword evidence="6 8" id="KW-0456">Lyase</keyword>
<dbReference type="GO" id="GO:0019628">
    <property type="term" value="P:urate catabolic process"/>
    <property type="evidence" value="ECO:0007669"/>
    <property type="project" value="TreeGrafter"/>
</dbReference>
<dbReference type="InterPro" id="IPR018020">
    <property type="entry name" value="OHCU_decarboxylase"/>
</dbReference>
<dbReference type="InterPro" id="IPR017595">
    <property type="entry name" value="OHCU_decarboxylase-2"/>
</dbReference>
<comment type="pathway">
    <text evidence="2">Purine metabolism; urate degradation; (S)-allantoin from urate: step 3/3.</text>
</comment>
<evidence type="ECO:0000256" key="5">
    <source>
        <dbReference type="ARBA" id="ARBA00022793"/>
    </source>
</evidence>
<dbReference type="Gene3D" id="1.10.3330.10">
    <property type="entry name" value="Oxo-4-hydroxy-4-carboxy-5-ureidoimidazoline decarboxylase"/>
    <property type="match status" value="1"/>
</dbReference>
<evidence type="ECO:0000259" key="7">
    <source>
        <dbReference type="Pfam" id="PF09349"/>
    </source>
</evidence>
<dbReference type="EMBL" id="JAUSUZ010000001">
    <property type="protein sequence ID" value="MDQ0369694.1"/>
    <property type="molecule type" value="Genomic_DNA"/>
</dbReference>
<dbReference type="InterPro" id="IPR036778">
    <property type="entry name" value="OHCU_decarboxylase_sf"/>
</dbReference>
<dbReference type="NCBIfam" id="TIGR03180">
    <property type="entry name" value="UraD_2"/>
    <property type="match status" value="1"/>
</dbReference>
<dbReference type="PANTHER" id="PTHR43466:SF1">
    <property type="entry name" value="2-OXO-4-HYDROXY-4-CARBOXY-5-UREIDOIMIDAZOLINE DECARBOXYLASE-RELATED"/>
    <property type="match status" value="1"/>
</dbReference>
<dbReference type="GO" id="GO:0051997">
    <property type="term" value="F:2-oxo-4-hydroxy-4-carboxy-5-ureidoimidazoline decarboxylase activity"/>
    <property type="evidence" value="ECO:0007669"/>
    <property type="project" value="UniProtKB-EC"/>
</dbReference>
<organism evidence="8 9">
    <name type="scientific">Catenuloplanes indicus</name>
    <dbReference type="NCBI Taxonomy" id="137267"/>
    <lineage>
        <taxon>Bacteria</taxon>
        <taxon>Bacillati</taxon>
        <taxon>Actinomycetota</taxon>
        <taxon>Actinomycetes</taxon>
        <taxon>Micromonosporales</taxon>
        <taxon>Micromonosporaceae</taxon>
        <taxon>Catenuloplanes</taxon>
    </lineage>
</organism>
<keyword evidence="5" id="KW-0210">Decarboxylase</keyword>
<evidence type="ECO:0000256" key="2">
    <source>
        <dbReference type="ARBA" id="ARBA00004754"/>
    </source>
</evidence>
<dbReference type="GO" id="GO:0006144">
    <property type="term" value="P:purine nucleobase metabolic process"/>
    <property type="evidence" value="ECO:0007669"/>
    <property type="project" value="UniProtKB-KW"/>
</dbReference>
<evidence type="ECO:0000313" key="9">
    <source>
        <dbReference type="Proteomes" id="UP001240236"/>
    </source>
</evidence>
<dbReference type="AlphaFoldDB" id="A0AAE4B0K1"/>
<dbReference type="RefSeq" id="WP_307245101.1">
    <property type="nucleotide sequence ID" value="NZ_JAUSUZ010000001.1"/>
</dbReference>
<feature type="domain" description="Oxo-4-hydroxy-4-carboxy-5-ureidoimidazoline decarboxylase" evidence="7">
    <location>
        <begin position="7"/>
        <end position="160"/>
    </location>
</feature>
<evidence type="ECO:0000256" key="4">
    <source>
        <dbReference type="ARBA" id="ARBA00022631"/>
    </source>
</evidence>
<dbReference type="NCBIfam" id="NF010372">
    <property type="entry name" value="PRK13798.1"/>
    <property type="match status" value="1"/>
</dbReference>
<name>A0AAE4B0K1_9ACTN</name>
<dbReference type="SUPFAM" id="SSF158694">
    <property type="entry name" value="UraD-Like"/>
    <property type="match status" value="1"/>
</dbReference>
<keyword evidence="4" id="KW-0659">Purine metabolism</keyword>
<dbReference type="PANTHER" id="PTHR43466">
    <property type="entry name" value="2-OXO-4-HYDROXY-4-CARBOXY-5-UREIDOIMIDAZOLINE DECARBOXYLASE-RELATED"/>
    <property type="match status" value="1"/>
</dbReference>
<keyword evidence="9" id="KW-1185">Reference proteome</keyword>
<evidence type="ECO:0000256" key="1">
    <source>
        <dbReference type="ARBA" id="ARBA00001163"/>
    </source>
</evidence>
<proteinExistence type="predicted"/>
<evidence type="ECO:0000256" key="6">
    <source>
        <dbReference type="ARBA" id="ARBA00023239"/>
    </source>
</evidence>
<accession>A0AAE4B0K1</accession>
<comment type="catalytic activity">
    <reaction evidence="1">
        <text>5-hydroxy-2-oxo-4-ureido-2,5-dihydro-1H-imidazole-5-carboxylate + H(+) = (S)-allantoin + CO2</text>
        <dbReference type="Rhea" id="RHEA:26301"/>
        <dbReference type="ChEBI" id="CHEBI:15378"/>
        <dbReference type="ChEBI" id="CHEBI:15678"/>
        <dbReference type="ChEBI" id="CHEBI:16526"/>
        <dbReference type="ChEBI" id="CHEBI:58639"/>
        <dbReference type="EC" id="4.1.1.97"/>
    </reaction>
</comment>
<evidence type="ECO:0000256" key="3">
    <source>
        <dbReference type="ARBA" id="ARBA00012257"/>
    </source>
</evidence>
<evidence type="ECO:0000313" key="8">
    <source>
        <dbReference type="EMBL" id="MDQ0369694.1"/>
    </source>
</evidence>
<gene>
    <name evidence="8" type="ORF">J2S42_006363</name>
</gene>
<dbReference type="Proteomes" id="UP001240236">
    <property type="component" value="Unassembled WGS sequence"/>
</dbReference>
<dbReference type="Pfam" id="PF09349">
    <property type="entry name" value="OHCU_decarbox"/>
    <property type="match status" value="1"/>
</dbReference>